<evidence type="ECO:0000256" key="1">
    <source>
        <dbReference type="SAM" id="Phobius"/>
    </source>
</evidence>
<keyword evidence="1" id="KW-0812">Transmembrane</keyword>
<gene>
    <name evidence="2" type="ORF">METZ01_LOCUS176709</name>
</gene>
<evidence type="ECO:0000313" key="2">
    <source>
        <dbReference type="EMBL" id="SVB23855.1"/>
    </source>
</evidence>
<accession>A0A382CCM0</accession>
<reference evidence="2" key="1">
    <citation type="submission" date="2018-05" db="EMBL/GenBank/DDBJ databases">
        <authorList>
            <person name="Lanie J.A."/>
            <person name="Ng W.-L."/>
            <person name="Kazmierczak K.M."/>
            <person name="Andrzejewski T.M."/>
            <person name="Davidsen T.M."/>
            <person name="Wayne K.J."/>
            <person name="Tettelin H."/>
            <person name="Glass J.I."/>
            <person name="Rusch D."/>
            <person name="Podicherti R."/>
            <person name="Tsui H.-C.T."/>
            <person name="Winkler M.E."/>
        </authorList>
    </citation>
    <scope>NUCLEOTIDE SEQUENCE</scope>
</reference>
<dbReference type="AlphaFoldDB" id="A0A382CCM0"/>
<sequence length="24" mass="2767">MNRFKTIIMTAWVCVFFGLAYIAA</sequence>
<organism evidence="2">
    <name type="scientific">marine metagenome</name>
    <dbReference type="NCBI Taxonomy" id="408172"/>
    <lineage>
        <taxon>unclassified sequences</taxon>
        <taxon>metagenomes</taxon>
        <taxon>ecological metagenomes</taxon>
    </lineage>
</organism>
<keyword evidence="1" id="KW-1133">Transmembrane helix</keyword>
<feature type="non-terminal residue" evidence="2">
    <location>
        <position position="24"/>
    </location>
</feature>
<name>A0A382CCM0_9ZZZZ</name>
<protein>
    <submittedName>
        <fullName evidence="2">Uncharacterized protein</fullName>
    </submittedName>
</protein>
<feature type="transmembrane region" description="Helical" evidence="1">
    <location>
        <begin position="6"/>
        <end position="23"/>
    </location>
</feature>
<keyword evidence="1" id="KW-0472">Membrane</keyword>
<dbReference type="EMBL" id="UINC01033882">
    <property type="protein sequence ID" value="SVB23855.1"/>
    <property type="molecule type" value="Genomic_DNA"/>
</dbReference>
<proteinExistence type="predicted"/>